<keyword evidence="2" id="KW-1185">Reference proteome</keyword>
<dbReference type="STRING" id="76595.SAMN05660313_02316"/>
<accession>A0A1K1Q3U7</accession>
<dbReference type="Gene3D" id="2.60.40.10">
    <property type="entry name" value="Immunoglobulins"/>
    <property type="match status" value="1"/>
</dbReference>
<dbReference type="OrthoDB" id="980944at2"/>
<dbReference type="AlphaFoldDB" id="A0A1K1Q3U7"/>
<dbReference type="RefSeq" id="WP_084639224.1">
    <property type="nucleotide sequence ID" value="NZ_FPIY01000003.1"/>
</dbReference>
<evidence type="ECO:0000313" key="1">
    <source>
        <dbReference type="EMBL" id="SFW54583.1"/>
    </source>
</evidence>
<dbReference type="InterPro" id="IPR013783">
    <property type="entry name" value="Ig-like_fold"/>
</dbReference>
<gene>
    <name evidence="1" type="ORF">SAMN05660313_02316</name>
</gene>
<evidence type="ECO:0000313" key="2">
    <source>
        <dbReference type="Proteomes" id="UP000183257"/>
    </source>
</evidence>
<sequence length="409" mass="45087">MKHYIYILVILICSFSCSKSDAPKKQDTSTITSTLITKKDSFTAGDSIVLKFSSTKENEAVLIIKNVYGTTVLRPKTDKEISTYKIPNSFSSIANKIHWELILNSNKLATGSIQITTDTTKKTKLETYLGPRSIIAGGNDFSMLVNVPTDWLDNPMLDDTKVAIKHQFKKEITIDTLRVKNLVAWTTIYSPKKTGRILITSLSSGTKSKELTSVILPDNASDFTIGYTRNHKYADGNQIITFTSSTIKDNHGNIVSDGTLVLFSVKNSNGIQLQTNGTTINGVAKAKLLHPTKKESWVVTAYVTGAAKSNNLPVDFDAAIVDYTITLSKDNRTITIGPIESFMQQLVPDGLAVKATIYDANKIVLNTKETTTLKGFATFNLDSDFYKSNDYNITIEAAGIKKNKTLHLR</sequence>
<proteinExistence type="predicted"/>
<reference evidence="2" key="1">
    <citation type="submission" date="2016-11" db="EMBL/GenBank/DDBJ databases">
        <authorList>
            <person name="Varghese N."/>
            <person name="Submissions S."/>
        </authorList>
    </citation>
    <scope>NUCLEOTIDE SEQUENCE [LARGE SCALE GENOMIC DNA]</scope>
    <source>
        <strain evidence="2">DSM 24786</strain>
    </source>
</reference>
<organism evidence="1 2">
    <name type="scientific">Cellulophaga fucicola</name>
    <dbReference type="NCBI Taxonomy" id="76595"/>
    <lineage>
        <taxon>Bacteria</taxon>
        <taxon>Pseudomonadati</taxon>
        <taxon>Bacteroidota</taxon>
        <taxon>Flavobacteriia</taxon>
        <taxon>Flavobacteriales</taxon>
        <taxon>Flavobacteriaceae</taxon>
        <taxon>Cellulophaga</taxon>
    </lineage>
</organism>
<dbReference type="InterPro" id="IPR008964">
    <property type="entry name" value="Invasin/intimin_cell_adhesion"/>
</dbReference>
<dbReference type="SUPFAM" id="SSF49373">
    <property type="entry name" value="Invasin/intimin cell-adhesion fragments"/>
    <property type="match status" value="1"/>
</dbReference>
<dbReference type="Proteomes" id="UP000183257">
    <property type="component" value="Unassembled WGS sequence"/>
</dbReference>
<name>A0A1K1Q3U7_9FLAO</name>
<protein>
    <submittedName>
        <fullName evidence="1">Uncharacterized protein</fullName>
    </submittedName>
</protein>
<dbReference type="EMBL" id="FPIY01000003">
    <property type="protein sequence ID" value="SFW54583.1"/>
    <property type="molecule type" value="Genomic_DNA"/>
</dbReference>